<evidence type="ECO:0000313" key="1">
    <source>
        <dbReference type="EMBL" id="QDX29524.1"/>
    </source>
</evidence>
<organism evidence="1 2">
    <name type="scientific">Dickeya poaceiphila</name>
    <dbReference type="NCBI Taxonomy" id="568768"/>
    <lineage>
        <taxon>Bacteria</taxon>
        <taxon>Pseudomonadati</taxon>
        <taxon>Pseudomonadota</taxon>
        <taxon>Gammaproteobacteria</taxon>
        <taxon>Enterobacterales</taxon>
        <taxon>Pectobacteriaceae</taxon>
        <taxon>Dickeya</taxon>
    </lineage>
</organism>
<reference evidence="1 2" key="1">
    <citation type="journal article" date="2019" name="Environ. Microbiol.">
        <title>The phytopathogenic nature of Dickeya aquatica 174/2 and the dynamic early evolution of Dickeya pathogenicity.</title>
        <authorList>
            <person name="Duprey A."/>
            <person name="Taib N."/>
            <person name="Leonard S."/>
            <person name="Garin T."/>
            <person name="Flandrois J.P."/>
            <person name="Nasser W."/>
            <person name="Brochier-Armanet C."/>
            <person name="Reverchon S."/>
        </authorList>
    </citation>
    <scope>NUCLEOTIDE SEQUENCE [LARGE SCALE GENOMIC DNA]</scope>
    <source>
        <strain evidence="1 2">NCPPB 569</strain>
    </source>
</reference>
<dbReference type="RefSeq" id="WP_042871539.1">
    <property type="nucleotide sequence ID" value="NZ_CM001975.1"/>
</dbReference>
<dbReference type="EMBL" id="CP042220">
    <property type="protein sequence ID" value="QDX29524.1"/>
    <property type="molecule type" value="Genomic_DNA"/>
</dbReference>
<keyword evidence="2" id="KW-1185">Reference proteome</keyword>
<dbReference type="STRING" id="568768.GCA_000406125_02558"/>
<dbReference type="OrthoDB" id="6902912at2"/>
<sequence>MKVKTSELSGAALDWAVATADGHEIKYDPMDFGIGANGGYWIWGDELSDPKLKIGSFDKMGYSPSTHWKECAPLIEKYGIWLSDDEDENRLTHIASIHPHVDNAIQRGETQLIAICRAVVASVLGEEVEVPQELVEVGHD</sequence>
<dbReference type="Pfam" id="PF10765">
    <property type="entry name" value="Phage_P22_NinX"/>
    <property type="match status" value="1"/>
</dbReference>
<name>A0A5B8I4F9_9GAMM</name>
<evidence type="ECO:0000313" key="2">
    <source>
        <dbReference type="Proteomes" id="UP000320591"/>
    </source>
</evidence>
<dbReference type="AlphaFoldDB" id="A0A5B8I4F9"/>
<gene>
    <name evidence="1" type="ORF">Dpoa569_0001299</name>
</gene>
<proteinExistence type="predicted"/>
<dbReference type="KEGG" id="dic:Dpoa569_0001299"/>
<accession>A0A5B8I4F9</accession>
<protein>
    <submittedName>
        <fullName evidence="1">DUF2591 domain-containing protein</fullName>
    </submittedName>
</protein>
<dbReference type="Proteomes" id="UP000320591">
    <property type="component" value="Chromosome"/>
</dbReference>
<dbReference type="InterPro" id="IPR019701">
    <property type="entry name" value="Phage_P22_NinX"/>
</dbReference>